<protein>
    <recommendedName>
        <fullName evidence="2">hydroxymethylglutaryl-CoA reductase (NADPH)</fullName>
        <ecNumber evidence="2">1.1.1.34</ecNumber>
    </recommendedName>
</protein>
<dbReference type="InterPro" id="IPR023074">
    <property type="entry name" value="HMG_CoA_Rdtase_cat_sf"/>
</dbReference>
<dbReference type="AlphaFoldDB" id="A0A545U474"/>
<dbReference type="EMBL" id="VHSG01000006">
    <property type="protein sequence ID" value="TQV84291.1"/>
    <property type="molecule type" value="Genomic_DNA"/>
</dbReference>
<comment type="caution">
    <text evidence="5">The sequence shown here is derived from an EMBL/GenBank/DDBJ whole genome shotgun (WGS) entry which is preliminary data.</text>
</comment>
<dbReference type="OrthoDB" id="9794902at2"/>
<organism evidence="5 6">
    <name type="scientific">Exilibacterium tricleocarpae</name>
    <dbReference type="NCBI Taxonomy" id="2591008"/>
    <lineage>
        <taxon>Bacteria</taxon>
        <taxon>Pseudomonadati</taxon>
        <taxon>Pseudomonadota</taxon>
        <taxon>Gammaproteobacteria</taxon>
        <taxon>Cellvibrionales</taxon>
        <taxon>Cellvibrionaceae</taxon>
        <taxon>Exilibacterium</taxon>
    </lineage>
</organism>
<evidence type="ECO:0000313" key="6">
    <source>
        <dbReference type="Proteomes" id="UP000319732"/>
    </source>
</evidence>
<dbReference type="EC" id="1.1.1.34" evidence="2"/>
<dbReference type="SUPFAM" id="SSF56542">
    <property type="entry name" value="Substrate-binding domain of HMG-CoA reductase"/>
    <property type="match status" value="1"/>
</dbReference>
<reference evidence="5 6" key="1">
    <citation type="submission" date="2019-06" db="EMBL/GenBank/DDBJ databases">
        <title>Whole genome sequence for Cellvibrionaceae sp. R142.</title>
        <authorList>
            <person name="Wang G."/>
        </authorList>
    </citation>
    <scope>NUCLEOTIDE SEQUENCE [LARGE SCALE GENOMIC DNA]</scope>
    <source>
        <strain evidence="5 6">R142</strain>
    </source>
</reference>
<dbReference type="PANTHER" id="PTHR10572:SF24">
    <property type="entry name" value="3-HYDROXY-3-METHYLGLUTARYL-COENZYME A REDUCTASE"/>
    <property type="match status" value="1"/>
</dbReference>
<evidence type="ECO:0000256" key="4">
    <source>
        <dbReference type="ARBA" id="ARBA00023002"/>
    </source>
</evidence>
<dbReference type="RefSeq" id="WP_142903370.1">
    <property type="nucleotide sequence ID" value="NZ_ML660089.1"/>
</dbReference>
<gene>
    <name evidence="5" type="ORF">FKG94_06445</name>
</gene>
<sequence>MTNVYPGSTLRDYPVQVKHPYFSTRLNLAEITSDHIKMHCQDTIDSTESNFESESTRFFFEKDIEVNIKTDIVDCVRTDNNESIVIARFSEPEDEDEFWSTLRQQVLPEDTPLAPGARPRLPARALFTETARRQREAFLQDYTGVNLDCITSSSVDPESLPSVTESFIGTVEVPIGAAGPLLFNGKHAQGHIFAPMATTEGSLVASATRGATAVTVSGGMTTAFLNRRITRVPLFQLANLNEALFVSQWIQSHFADINSQTQLMSSHAKLLSIEPQVVGRDLHLHFVYDSADAAGQNMVTGCTWRACHWIMDKLDRKLGLKVKRFIIESNLSNDKKVTFNNFIYGRGTRAVAECTVSGEVMKRILHVTPEQLVRGYHSLAAGGVAGGMIGININIANMVAAVFTSTGQDIGSVHESGVGHLTLELVNNGNAVYASLVMPSLLIGTVGGGTRLPQQNRCLQMIGCEGAGKSPRLAEVICGYALALDLSTLSALVSDEFAAAHHPLAKEGYADMEV</sequence>
<evidence type="ECO:0000256" key="1">
    <source>
        <dbReference type="ARBA" id="ARBA00007661"/>
    </source>
</evidence>
<dbReference type="Pfam" id="PF00368">
    <property type="entry name" value="HMG-CoA_red"/>
    <property type="match status" value="1"/>
</dbReference>
<keyword evidence="3" id="KW-0521">NADP</keyword>
<comment type="similarity">
    <text evidence="1">Belongs to the HMG-CoA reductase family.</text>
</comment>
<dbReference type="InterPro" id="IPR023076">
    <property type="entry name" value="HMG_CoA_Rdtase_CS"/>
</dbReference>
<dbReference type="InterPro" id="IPR009023">
    <property type="entry name" value="HMG_CoA_Rdtase_NAD(P)-bd_sf"/>
</dbReference>
<keyword evidence="4" id="KW-0560">Oxidoreductase</keyword>
<dbReference type="GO" id="GO:0004420">
    <property type="term" value="F:hydroxymethylglutaryl-CoA reductase (NADPH) activity"/>
    <property type="evidence" value="ECO:0007669"/>
    <property type="project" value="UniProtKB-EC"/>
</dbReference>
<dbReference type="InterPro" id="IPR004554">
    <property type="entry name" value="HMG_CoA_Rdtase_eu_arc"/>
</dbReference>
<evidence type="ECO:0000313" key="5">
    <source>
        <dbReference type="EMBL" id="TQV84291.1"/>
    </source>
</evidence>
<dbReference type="Gene3D" id="3.90.770.10">
    <property type="entry name" value="3-hydroxy-3-methylglutaryl-coenzyme A Reductase, Chain A, domain 2"/>
    <property type="match status" value="1"/>
</dbReference>
<evidence type="ECO:0000256" key="2">
    <source>
        <dbReference type="ARBA" id="ARBA00012999"/>
    </source>
</evidence>
<dbReference type="Gene3D" id="3.30.70.420">
    <property type="entry name" value="Hydroxymethylglutaryl-CoA reductase, class I/II, NAD/NADP-binding domain"/>
    <property type="match status" value="1"/>
</dbReference>
<dbReference type="PANTHER" id="PTHR10572">
    <property type="entry name" value="3-HYDROXY-3-METHYLGLUTARYL-COENZYME A REDUCTASE"/>
    <property type="match status" value="1"/>
</dbReference>
<dbReference type="GO" id="GO:0008299">
    <property type="term" value="P:isoprenoid biosynthetic process"/>
    <property type="evidence" value="ECO:0007669"/>
    <property type="project" value="InterPro"/>
</dbReference>
<dbReference type="CDD" id="cd00643">
    <property type="entry name" value="HMG-CoA_reductase_classI"/>
    <property type="match status" value="1"/>
</dbReference>
<dbReference type="SUPFAM" id="SSF55035">
    <property type="entry name" value="NAD-binding domain of HMG-CoA reductase"/>
    <property type="match status" value="1"/>
</dbReference>
<proteinExistence type="inferred from homology"/>
<dbReference type="Proteomes" id="UP000319732">
    <property type="component" value="Unassembled WGS sequence"/>
</dbReference>
<name>A0A545U474_9GAMM</name>
<dbReference type="PROSITE" id="PS00318">
    <property type="entry name" value="HMG_COA_REDUCTASE_2"/>
    <property type="match status" value="1"/>
</dbReference>
<keyword evidence="6" id="KW-1185">Reference proteome</keyword>
<dbReference type="GO" id="GO:0015936">
    <property type="term" value="P:coenzyme A metabolic process"/>
    <property type="evidence" value="ECO:0007669"/>
    <property type="project" value="InterPro"/>
</dbReference>
<evidence type="ECO:0000256" key="3">
    <source>
        <dbReference type="ARBA" id="ARBA00022857"/>
    </source>
</evidence>
<dbReference type="InterPro" id="IPR002202">
    <property type="entry name" value="HMG_CoA_Rdtase"/>
</dbReference>
<dbReference type="InterPro" id="IPR009029">
    <property type="entry name" value="HMG_CoA_Rdtase_sub-bd_dom_sf"/>
</dbReference>
<dbReference type="PROSITE" id="PS50065">
    <property type="entry name" value="HMG_COA_REDUCTASE_4"/>
    <property type="match status" value="1"/>
</dbReference>
<accession>A0A545U474</accession>
<dbReference type="PRINTS" id="PR00071">
    <property type="entry name" value="HMGCOARDTASE"/>
</dbReference>